<protein>
    <submittedName>
        <fullName evidence="1">Uncharacterized protein</fullName>
    </submittedName>
</protein>
<evidence type="ECO:0000313" key="2">
    <source>
        <dbReference type="Proteomes" id="UP001432099"/>
    </source>
</evidence>
<proteinExistence type="predicted"/>
<evidence type="ECO:0000313" key="1">
    <source>
        <dbReference type="EMBL" id="BEH91256.1"/>
    </source>
</evidence>
<dbReference type="Proteomes" id="UP001432099">
    <property type="component" value="Chromosome"/>
</dbReference>
<keyword evidence="2" id="KW-1185">Reference proteome</keyword>
<accession>A0ABM8IN17</accession>
<name>A0ABM8IN17_9FIRM</name>
<reference evidence="1" key="1">
    <citation type="journal article" date="2024" name="Int. J. Syst. Evol. Microbiol.">
        <title>Turicibacter faecis sp. nov., isolated from faeces of heart failure mouse model.</title>
        <authorList>
            <person name="Imamura Y."/>
            <person name="Motooka D."/>
            <person name="Nakajima Y."/>
            <person name="Ito S."/>
            <person name="Kitakaze M."/>
            <person name="Iida T."/>
            <person name="Nakamura S."/>
        </authorList>
    </citation>
    <scope>NUCLEOTIDE SEQUENCE</scope>
    <source>
        <strain evidence="1">TC023</strain>
    </source>
</reference>
<dbReference type="RefSeq" id="WP_338507275.1">
    <property type="nucleotide sequence ID" value="NZ_AP028127.1"/>
</dbReference>
<dbReference type="EMBL" id="AP028127">
    <property type="protein sequence ID" value="BEH91256.1"/>
    <property type="molecule type" value="Genomic_DNA"/>
</dbReference>
<gene>
    <name evidence="1" type="ORF">T23_13580</name>
</gene>
<sequence length="225" mass="25933">MRLNHQFCTTLQGLNLEELLGKYACREYVYHQLEEYGASNYSLLVPNHLKVDHYRDGYDFIAYEGSQCQDYMLAPLVVTIRNRRLDLASFHTKSDQRKFLKQLVKRELNQVGIDELEETVIDGHPALVIRESVKQLGVMTRAFLISHQRLLQITVSFTGNFTNTLEVTEAIIKSFKVHSTPSPQNATLTTMESTYGKFELEVSRPFHADVQYVITLSPTGHFFMH</sequence>
<organism evidence="1 2">
    <name type="scientific">Turicibacter faecis</name>
    <dbReference type="NCBI Taxonomy" id="2963365"/>
    <lineage>
        <taxon>Bacteria</taxon>
        <taxon>Bacillati</taxon>
        <taxon>Bacillota</taxon>
        <taxon>Erysipelotrichia</taxon>
        <taxon>Erysipelotrichales</taxon>
        <taxon>Turicibacteraceae</taxon>
        <taxon>Turicibacter</taxon>
    </lineage>
</organism>